<evidence type="ECO:0000313" key="2">
    <source>
        <dbReference type="Proteomes" id="UP001377168"/>
    </source>
</evidence>
<name>A0ACC6Q3U0_9ACTN</name>
<organism evidence="1 2">
    <name type="scientific">Streptomyces achmelvichensis</name>
    <dbReference type="NCBI Taxonomy" id="3134111"/>
    <lineage>
        <taxon>Bacteria</taxon>
        <taxon>Bacillati</taxon>
        <taxon>Actinomycetota</taxon>
        <taxon>Actinomycetes</taxon>
        <taxon>Kitasatosporales</taxon>
        <taxon>Streptomycetaceae</taxon>
        <taxon>Streptomyces</taxon>
    </lineage>
</organism>
<sequence>MRSLPYDIEFRSRARRVQAWGVGLLALSSLLWVWFGVLLLTPYDADGTSYECEARLFTDRSTANEGLGNGSWCPAERDWPELIAVLGLSVPVSVVGAVLFTSGTVSNRMSEHLAEVTRLNEAKA</sequence>
<keyword evidence="2" id="KW-1185">Reference proteome</keyword>
<proteinExistence type="predicted"/>
<dbReference type="Proteomes" id="UP001377168">
    <property type="component" value="Unassembled WGS sequence"/>
</dbReference>
<dbReference type="EMBL" id="JBBKAJ010000022">
    <property type="protein sequence ID" value="MEJ8638259.1"/>
    <property type="molecule type" value="Genomic_DNA"/>
</dbReference>
<reference evidence="1" key="1">
    <citation type="submission" date="2024-03" db="EMBL/GenBank/DDBJ databases">
        <title>Novel Streptomyces species of biotechnological and ecological value are a feature of Machair soil.</title>
        <authorList>
            <person name="Prole J.R."/>
            <person name="Goodfellow M."/>
            <person name="Allenby N."/>
            <person name="Ward A.C."/>
        </authorList>
    </citation>
    <scope>NUCLEOTIDE SEQUENCE</scope>
    <source>
        <strain evidence="1">MS2.AVA.5</strain>
    </source>
</reference>
<accession>A0ACC6Q3U0</accession>
<evidence type="ECO:0000313" key="1">
    <source>
        <dbReference type="EMBL" id="MEJ8638259.1"/>
    </source>
</evidence>
<comment type="caution">
    <text evidence="1">The sequence shown here is derived from an EMBL/GenBank/DDBJ whole genome shotgun (WGS) entry which is preliminary data.</text>
</comment>
<gene>
    <name evidence="1" type="ORF">WKI67_33375</name>
</gene>
<protein>
    <submittedName>
        <fullName evidence="1">Uncharacterized protein</fullName>
    </submittedName>
</protein>